<dbReference type="RefSeq" id="XP_033577786.1">
    <property type="nucleotide sequence ID" value="XM_033714088.1"/>
</dbReference>
<name>A0A6A6YPL5_9PEZI</name>
<evidence type="ECO:0000313" key="2">
    <source>
        <dbReference type="EMBL" id="KAF2810822.1"/>
    </source>
</evidence>
<dbReference type="EMBL" id="MU003699">
    <property type="protein sequence ID" value="KAF2810822.1"/>
    <property type="molecule type" value="Genomic_DNA"/>
</dbReference>
<dbReference type="GeneID" id="54454981"/>
<keyword evidence="3" id="KW-1185">Reference proteome</keyword>
<sequence>MDVRLDPTLALLSYSSLQFHYNVWSHTYWRSLVSVLPTEAQNNPLLHVTYRLEISEDWNHVWTIIASISGLRKLQVELMAASEWKAMWPAQEAVMLEAVKAVTAPFNFKLILPFVRSPHLHEMYSSLCQVVVPEEDGCVTLARIASPVATCRAGELDDEIISVACQNLQVIFGHRALRSKTYRRMRLISMSNRHAPLSN</sequence>
<evidence type="ECO:0000313" key="4">
    <source>
        <dbReference type="RefSeq" id="XP_033577786.1"/>
    </source>
</evidence>
<organism evidence="2">
    <name type="scientific">Mytilinidion resinicola</name>
    <dbReference type="NCBI Taxonomy" id="574789"/>
    <lineage>
        <taxon>Eukaryota</taxon>
        <taxon>Fungi</taxon>
        <taxon>Dikarya</taxon>
        <taxon>Ascomycota</taxon>
        <taxon>Pezizomycotina</taxon>
        <taxon>Dothideomycetes</taxon>
        <taxon>Pleosporomycetidae</taxon>
        <taxon>Mytilinidiales</taxon>
        <taxon>Mytilinidiaceae</taxon>
        <taxon>Mytilinidion</taxon>
    </lineage>
</organism>
<feature type="domain" description="DUF7730" evidence="1">
    <location>
        <begin position="15"/>
        <end position="132"/>
    </location>
</feature>
<evidence type="ECO:0000313" key="3">
    <source>
        <dbReference type="Proteomes" id="UP000504636"/>
    </source>
</evidence>
<dbReference type="AlphaFoldDB" id="A0A6A6YPL5"/>
<reference evidence="2 4" key="1">
    <citation type="journal article" date="2020" name="Stud. Mycol.">
        <title>101 Dothideomycetes genomes: a test case for predicting lifestyles and emergence of pathogens.</title>
        <authorList>
            <person name="Haridas S."/>
            <person name="Albert R."/>
            <person name="Binder M."/>
            <person name="Bloem J."/>
            <person name="Labutti K."/>
            <person name="Salamov A."/>
            <person name="Andreopoulos B."/>
            <person name="Baker S."/>
            <person name="Barry K."/>
            <person name="Bills G."/>
            <person name="Bluhm B."/>
            <person name="Cannon C."/>
            <person name="Castanera R."/>
            <person name="Culley D."/>
            <person name="Daum C."/>
            <person name="Ezra D."/>
            <person name="Gonzalez J."/>
            <person name="Henrissat B."/>
            <person name="Kuo A."/>
            <person name="Liang C."/>
            <person name="Lipzen A."/>
            <person name="Lutzoni F."/>
            <person name="Magnuson J."/>
            <person name="Mondo S."/>
            <person name="Nolan M."/>
            <person name="Ohm R."/>
            <person name="Pangilinan J."/>
            <person name="Park H.-J."/>
            <person name="Ramirez L."/>
            <person name="Alfaro M."/>
            <person name="Sun H."/>
            <person name="Tritt A."/>
            <person name="Yoshinaga Y."/>
            <person name="Zwiers L.-H."/>
            <person name="Turgeon B."/>
            <person name="Goodwin S."/>
            <person name="Spatafora J."/>
            <person name="Crous P."/>
            <person name="Grigoriev I."/>
        </authorList>
    </citation>
    <scope>NUCLEOTIDE SEQUENCE</scope>
    <source>
        <strain evidence="2 4">CBS 304.34</strain>
    </source>
</reference>
<dbReference type="InterPro" id="IPR056632">
    <property type="entry name" value="DUF7730"/>
</dbReference>
<protein>
    <recommendedName>
        <fullName evidence="1">DUF7730 domain-containing protein</fullName>
    </recommendedName>
</protein>
<evidence type="ECO:0000259" key="1">
    <source>
        <dbReference type="Pfam" id="PF24864"/>
    </source>
</evidence>
<dbReference type="Pfam" id="PF24864">
    <property type="entry name" value="DUF7730"/>
    <property type="match status" value="1"/>
</dbReference>
<proteinExistence type="predicted"/>
<dbReference type="Proteomes" id="UP000504636">
    <property type="component" value="Unplaced"/>
</dbReference>
<gene>
    <name evidence="2 4" type="ORF">BDZ99DRAFT_289775</name>
</gene>
<reference evidence="4" key="2">
    <citation type="submission" date="2020-04" db="EMBL/GenBank/DDBJ databases">
        <authorList>
            <consortium name="NCBI Genome Project"/>
        </authorList>
    </citation>
    <scope>NUCLEOTIDE SEQUENCE</scope>
    <source>
        <strain evidence="4">CBS 304.34</strain>
    </source>
</reference>
<accession>A0A6A6YPL5</accession>
<reference evidence="4" key="3">
    <citation type="submission" date="2025-04" db="UniProtKB">
        <authorList>
            <consortium name="RefSeq"/>
        </authorList>
    </citation>
    <scope>IDENTIFICATION</scope>
    <source>
        <strain evidence="4">CBS 304.34</strain>
    </source>
</reference>